<keyword evidence="2" id="KW-1185">Reference proteome</keyword>
<evidence type="ECO:0000313" key="1">
    <source>
        <dbReference type="EMBL" id="MFF5203375.1"/>
    </source>
</evidence>
<comment type="caution">
    <text evidence="1">The sequence shown here is derived from an EMBL/GenBank/DDBJ whole genome shotgun (WGS) entry which is preliminary data.</text>
</comment>
<keyword evidence="1" id="KW-0540">Nuclease</keyword>
<keyword evidence="1" id="KW-0456">Lyase</keyword>
<dbReference type="Gene3D" id="3.30.420.10">
    <property type="entry name" value="Ribonuclease H-like superfamily/Ribonuclease H"/>
    <property type="match status" value="1"/>
</dbReference>
<dbReference type="GO" id="GO:0004527">
    <property type="term" value="F:exonuclease activity"/>
    <property type="evidence" value="ECO:0007669"/>
    <property type="project" value="UniProtKB-KW"/>
</dbReference>
<keyword evidence="1" id="KW-0269">Exonuclease</keyword>
<proteinExistence type="predicted"/>
<organism evidence="1 2">
    <name type="scientific">Micromonospora parva</name>
    <dbReference type="NCBI Taxonomy" id="1464048"/>
    <lineage>
        <taxon>Bacteria</taxon>
        <taxon>Bacillati</taxon>
        <taxon>Actinomycetota</taxon>
        <taxon>Actinomycetes</taxon>
        <taxon>Micromonosporales</taxon>
        <taxon>Micromonosporaceae</taxon>
        <taxon>Micromonospora</taxon>
    </lineage>
</organism>
<dbReference type="RefSeq" id="WP_358128470.1">
    <property type="nucleotide sequence ID" value="NZ_JBEXXF010000017.1"/>
</dbReference>
<dbReference type="SUPFAM" id="SSF53098">
    <property type="entry name" value="Ribonuclease H-like"/>
    <property type="match status" value="1"/>
</dbReference>
<dbReference type="InterPro" id="IPR036397">
    <property type="entry name" value="RNaseH_sf"/>
</dbReference>
<sequence length="196" mass="21379">MTSTLPELYIAVDVEADGPIPGPYSMISLGMAVAGRPDLTFYTELRPISDEFVPAALAVSGLDRDRLLREAPTAQEAMSAAAAWVNGLRRVGRPVFLAAPAVWDGMFVHWYFVRFVGHSPFGATGSGVDLRSYWMGLTGSEWVRTRKGTIKHELGLHDVPHTHHAGEDAAELAQVFDAVLRRRQPTEEASPPAEQA</sequence>
<protein>
    <submittedName>
        <fullName evidence="1">Exonuclease</fullName>
    </submittedName>
</protein>
<evidence type="ECO:0000313" key="2">
    <source>
        <dbReference type="Proteomes" id="UP001602287"/>
    </source>
</evidence>
<dbReference type="EMBL" id="JBIAZM010000013">
    <property type="protein sequence ID" value="MFF5203375.1"/>
    <property type="molecule type" value="Genomic_DNA"/>
</dbReference>
<accession>A0ABW6W1D3</accession>
<keyword evidence="1" id="KW-0378">Hydrolase</keyword>
<reference evidence="1 2" key="1">
    <citation type="submission" date="2024-10" db="EMBL/GenBank/DDBJ databases">
        <title>The Natural Products Discovery Center: Release of the First 8490 Sequenced Strains for Exploring Actinobacteria Biosynthetic Diversity.</title>
        <authorList>
            <person name="Kalkreuter E."/>
            <person name="Kautsar S.A."/>
            <person name="Yang D."/>
            <person name="Bader C.D."/>
            <person name="Teijaro C.N."/>
            <person name="Fluegel L."/>
            <person name="Davis C.M."/>
            <person name="Simpson J.R."/>
            <person name="Lauterbach L."/>
            <person name="Steele A.D."/>
            <person name="Gui C."/>
            <person name="Meng S."/>
            <person name="Li G."/>
            <person name="Viehrig K."/>
            <person name="Ye F."/>
            <person name="Su P."/>
            <person name="Kiefer A.F."/>
            <person name="Nichols A."/>
            <person name="Cepeda A.J."/>
            <person name="Yan W."/>
            <person name="Fan B."/>
            <person name="Jiang Y."/>
            <person name="Adhikari A."/>
            <person name="Zheng C.-J."/>
            <person name="Schuster L."/>
            <person name="Cowan T.M."/>
            <person name="Smanski M.J."/>
            <person name="Chevrette M.G."/>
            <person name="De Carvalho L.P.S."/>
            <person name="Shen B."/>
        </authorList>
    </citation>
    <scope>NUCLEOTIDE SEQUENCE [LARGE SCALE GENOMIC DNA]</scope>
    <source>
        <strain evidence="1 2">NPDC000140</strain>
    </source>
</reference>
<dbReference type="InterPro" id="IPR012337">
    <property type="entry name" value="RNaseH-like_sf"/>
</dbReference>
<gene>
    <name evidence="1" type="ORF">ACFY3B_27630</name>
</gene>
<dbReference type="GO" id="GO:0016829">
    <property type="term" value="F:lyase activity"/>
    <property type="evidence" value="ECO:0007669"/>
    <property type="project" value="UniProtKB-KW"/>
</dbReference>
<dbReference type="Proteomes" id="UP001602287">
    <property type="component" value="Unassembled WGS sequence"/>
</dbReference>
<name>A0ABW6W1D3_9ACTN</name>